<keyword evidence="1" id="KW-0472">Membrane</keyword>
<keyword evidence="1" id="KW-0812">Transmembrane</keyword>
<protein>
    <submittedName>
        <fullName evidence="2">Uncharacterized protein</fullName>
    </submittedName>
</protein>
<evidence type="ECO:0000256" key="1">
    <source>
        <dbReference type="SAM" id="Phobius"/>
    </source>
</evidence>
<proteinExistence type="predicted"/>
<dbReference type="HOGENOM" id="CLU_191956_0_0_7"/>
<sequence>MLRAAAWTIGLFGAGMIICRLFPLPWIEPAVLLGLGFGFLAVSARTGPRPRRARTIATKEAAA</sequence>
<name>B8JEM5_ANAD2</name>
<keyword evidence="3" id="KW-1185">Reference proteome</keyword>
<gene>
    <name evidence="2" type="ordered locus">A2cp1_2834</name>
</gene>
<evidence type="ECO:0000313" key="2">
    <source>
        <dbReference type="EMBL" id="ACL66171.1"/>
    </source>
</evidence>
<dbReference type="RefSeq" id="WP_012526744.1">
    <property type="nucleotide sequence ID" value="NC_011891.1"/>
</dbReference>
<reference evidence="2" key="1">
    <citation type="submission" date="2009-01" db="EMBL/GenBank/DDBJ databases">
        <title>Complete sequence of Anaeromyxobacter dehalogenans 2CP-1.</title>
        <authorList>
            <consortium name="US DOE Joint Genome Institute"/>
            <person name="Lucas S."/>
            <person name="Copeland A."/>
            <person name="Lapidus A."/>
            <person name="Glavina del Rio T."/>
            <person name="Dalin E."/>
            <person name="Tice H."/>
            <person name="Bruce D."/>
            <person name="Goodwin L."/>
            <person name="Pitluck S."/>
            <person name="Saunders E."/>
            <person name="Brettin T."/>
            <person name="Detter J.C."/>
            <person name="Han C."/>
            <person name="Larimer F."/>
            <person name="Land M."/>
            <person name="Hauser L."/>
            <person name="Kyrpides N."/>
            <person name="Ovchinnikova G."/>
            <person name="Beliaev A.S."/>
            <person name="Richardson P."/>
        </authorList>
    </citation>
    <scope>NUCLEOTIDE SEQUENCE</scope>
    <source>
        <strain evidence="2">2CP-1</strain>
    </source>
</reference>
<dbReference type="KEGG" id="acp:A2cp1_2834"/>
<organism evidence="2 3">
    <name type="scientific">Anaeromyxobacter dehalogenans (strain ATCC BAA-258 / DSM 21875 / 2CP-1)</name>
    <dbReference type="NCBI Taxonomy" id="455488"/>
    <lineage>
        <taxon>Bacteria</taxon>
        <taxon>Pseudomonadati</taxon>
        <taxon>Myxococcota</taxon>
        <taxon>Myxococcia</taxon>
        <taxon>Myxococcales</taxon>
        <taxon>Cystobacterineae</taxon>
        <taxon>Anaeromyxobacteraceae</taxon>
        <taxon>Anaeromyxobacter</taxon>
    </lineage>
</organism>
<feature type="transmembrane region" description="Helical" evidence="1">
    <location>
        <begin position="26"/>
        <end position="44"/>
    </location>
</feature>
<dbReference type="EMBL" id="CP001359">
    <property type="protein sequence ID" value="ACL66171.1"/>
    <property type="molecule type" value="Genomic_DNA"/>
</dbReference>
<dbReference type="Proteomes" id="UP000007089">
    <property type="component" value="Chromosome"/>
</dbReference>
<accession>B8JEM5</accession>
<dbReference type="AlphaFoldDB" id="B8JEM5"/>
<keyword evidence="1" id="KW-1133">Transmembrane helix</keyword>
<evidence type="ECO:0000313" key="3">
    <source>
        <dbReference type="Proteomes" id="UP000007089"/>
    </source>
</evidence>